<evidence type="ECO:0000256" key="1">
    <source>
        <dbReference type="SAM" id="Phobius"/>
    </source>
</evidence>
<keyword evidence="1" id="KW-0472">Membrane</keyword>
<proteinExistence type="predicted"/>
<keyword evidence="1" id="KW-0812">Transmembrane</keyword>
<dbReference type="STRING" id="1075417.SAMN05421823_102113"/>
<protein>
    <submittedName>
        <fullName evidence="2">Uncharacterized protein</fullName>
    </submittedName>
</protein>
<keyword evidence="3" id="KW-1185">Reference proteome</keyword>
<dbReference type="Proteomes" id="UP000198510">
    <property type="component" value="Unassembled WGS sequence"/>
</dbReference>
<evidence type="ECO:0000313" key="2">
    <source>
        <dbReference type="EMBL" id="SDK19574.1"/>
    </source>
</evidence>
<feature type="transmembrane region" description="Helical" evidence="1">
    <location>
        <begin position="7"/>
        <end position="26"/>
    </location>
</feature>
<dbReference type="RefSeq" id="WP_089679470.1">
    <property type="nucleotide sequence ID" value="NZ_FNFO01000002.1"/>
</dbReference>
<evidence type="ECO:0000313" key="3">
    <source>
        <dbReference type="Proteomes" id="UP000198510"/>
    </source>
</evidence>
<reference evidence="2 3" key="1">
    <citation type="submission" date="2016-10" db="EMBL/GenBank/DDBJ databases">
        <authorList>
            <person name="de Groot N.N."/>
        </authorList>
    </citation>
    <scope>NUCLEOTIDE SEQUENCE [LARGE SCALE GENOMIC DNA]</scope>
    <source>
        <strain evidence="2 3">DSM 25186</strain>
    </source>
</reference>
<keyword evidence="1" id="KW-1133">Transmembrane helix</keyword>
<sequence>MDDLPAFFCRWGLLCALYFANFFMLLGQDATFDAPDTVEFELSPCLCPDDSCLKRCSPQAILIGGINFQYHHMKKKGSIKFKKDSVQLDEPMQVKLRVSDTYGLKQLQLQGMHKSESPLTIACQGTPSDSVILYMDIPQRGTALSNTMTVENQKGDIRHFRMTMYTTRARRVKLKAHYLKPTAATTSK</sequence>
<gene>
    <name evidence="2" type="ORF">SAMN05421823_102113</name>
</gene>
<dbReference type="EMBL" id="FNFO01000002">
    <property type="protein sequence ID" value="SDK19574.1"/>
    <property type="molecule type" value="Genomic_DNA"/>
</dbReference>
<accession>A0A1G8ZY72</accession>
<dbReference type="AlphaFoldDB" id="A0A1G8ZY72"/>
<name>A0A1G8ZY72_9BACT</name>
<organism evidence="2 3">
    <name type="scientific">Catalinimonas alkaloidigena</name>
    <dbReference type="NCBI Taxonomy" id="1075417"/>
    <lineage>
        <taxon>Bacteria</taxon>
        <taxon>Pseudomonadati</taxon>
        <taxon>Bacteroidota</taxon>
        <taxon>Cytophagia</taxon>
        <taxon>Cytophagales</taxon>
        <taxon>Catalimonadaceae</taxon>
        <taxon>Catalinimonas</taxon>
    </lineage>
</organism>